<gene>
    <name evidence="7" type="ORF">HJC23_007924</name>
</gene>
<accession>A0ABD3NZQ1</accession>
<feature type="region of interest" description="Disordered" evidence="5">
    <location>
        <begin position="82"/>
        <end position="102"/>
    </location>
</feature>
<dbReference type="EC" id="5.2.1.8" evidence="2"/>
<evidence type="ECO:0000256" key="3">
    <source>
        <dbReference type="ARBA" id="ARBA00023110"/>
    </source>
</evidence>
<dbReference type="Proteomes" id="UP001516023">
    <property type="component" value="Unassembled WGS sequence"/>
</dbReference>
<evidence type="ECO:0000256" key="5">
    <source>
        <dbReference type="SAM" id="MobiDB-lite"/>
    </source>
</evidence>
<protein>
    <recommendedName>
        <fullName evidence="2">peptidylprolyl isomerase</fullName>
        <ecNumber evidence="2">5.2.1.8</ecNumber>
    </recommendedName>
</protein>
<keyword evidence="4" id="KW-0413">Isomerase</keyword>
<feature type="domain" description="PPIase cyclophilin-type" evidence="6">
    <location>
        <begin position="335"/>
        <end position="533"/>
    </location>
</feature>
<feature type="region of interest" description="Disordered" evidence="5">
    <location>
        <begin position="18"/>
        <end position="49"/>
    </location>
</feature>
<name>A0ABD3NZQ1_9STRA</name>
<dbReference type="InterPro" id="IPR029000">
    <property type="entry name" value="Cyclophilin-like_dom_sf"/>
</dbReference>
<dbReference type="GO" id="GO:0003755">
    <property type="term" value="F:peptidyl-prolyl cis-trans isomerase activity"/>
    <property type="evidence" value="ECO:0007669"/>
    <property type="project" value="UniProtKB-KW"/>
</dbReference>
<proteinExistence type="predicted"/>
<dbReference type="Pfam" id="PF00160">
    <property type="entry name" value="Pro_isomerase"/>
    <property type="match status" value="1"/>
</dbReference>
<feature type="region of interest" description="Disordered" evidence="5">
    <location>
        <begin position="245"/>
        <end position="266"/>
    </location>
</feature>
<dbReference type="InterPro" id="IPR020892">
    <property type="entry name" value="Cyclophilin-type_PPIase_CS"/>
</dbReference>
<evidence type="ECO:0000256" key="4">
    <source>
        <dbReference type="ARBA" id="ARBA00023235"/>
    </source>
</evidence>
<dbReference type="PROSITE" id="PS00170">
    <property type="entry name" value="CSA_PPIASE_1"/>
    <property type="match status" value="1"/>
</dbReference>
<dbReference type="SUPFAM" id="SSF50891">
    <property type="entry name" value="Cyclophilin-like"/>
    <property type="match status" value="1"/>
</dbReference>
<dbReference type="PANTHER" id="PTHR11071:SF552">
    <property type="entry name" value="PEPTIDYL-PROLYL CIS-TRANS ISOMERASE CYP26-1"/>
    <property type="match status" value="1"/>
</dbReference>
<evidence type="ECO:0000259" key="6">
    <source>
        <dbReference type="PROSITE" id="PS50072"/>
    </source>
</evidence>
<sequence length="536" mass="57716">MSSSEQYRCSLQHIQNAREKWQAHRMRQSREREQQSQSERCNSNNPMNENICKNIAPESYRGAVSESNSSISTTEIAISSMASDTAQTNVPPKPVTQFASRSLGGQSASATAHSLSFSSSTSGSGAILNTMKSNSQGAQTDAFVKGSNYNTNSKSTNSSANPFTTLARSSCTPFSFSTSTFGSGSIFDVTISNNAAQTGASQNDINKSALCPSTTSVNPFAASSFGESSTNTTCTPFSLSSSSFGGEQTTVSSAEPAPTVESGQRDDTNDYKAKLIKFYEQHNQSKLSTVDATLDKYKSRENELFAKLYQKYGLSPDATLVTKFAEPSGCGPKVFMDLSVGGKQVGRIVMQLYADKTPLAAENFRALCTGTTTDECGAVKNLRRTYAGNIFHRVVPGFVIQGGDITQMNGTGGTSIYPPSNPNYGTDAWGKFRDETPFMQHSKRGLLSMANNGPNRNGSQFFITLKAAPFLDGKHVVFGEVLEPKIGVVEEMSSALDGEGMNVIDRIIDLVEVDPKNHRPRDSSRVVIEKCGEVIL</sequence>
<dbReference type="Gene3D" id="2.40.100.10">
    <property type="entry name" value="Cyclophilin-like"/>
    <property type="match status" value="1"/>
</dbReference>
<evidence type="ECO:0000256" key="1">
    <source>
        <dbReference type="ARBA" id="ARBA00000971"/>
    </source>
</evidence>
<feature type="compositionally biased region" description="Basic and acidic residues" evidence="5">
    <location>
        <begin position="18"/>
        <end position="34"/>
    </location>
</feature>
<dbReference type="PANTHER" id="PTHR11071">
    <property type="entry name" value="PEPTIDYL-PROLYL CIS-TRANS ISOMERASE"/>
    <property type="match status" value="1"/>
</dbReference>
<dbReference type="EMBL" id="JABMIG020000331">
    <property type="protein sequence ID" value="KAL3781028.1"/>
    <property type="molecule type" value="Genomic_DNA"/>
</dbReference>
<dbReference type="FunFam" id="2.40.100.10:FF:000025">
    <property type="entry name" value="Peptidyl-prolyl cis-trans isomerase CYP19-2"/>
    <property type="match status" value="1"/>
</dbReference>
<dbReference type="AlphaFoldDB" id="A0ABD3NZQ1"/>
<evidence type="ECO:0000256" key="2">
    <source>
        <dbReference type="ARBA" id="ARBA00013194"/>
    </source>
</evidence>
<dbReference type="PROSITE" id="PS50072">
    <property type="entry name" value="CSA_PPIASE_2"/>
    <property type="match status" value="1"/>
</dbReference>
<keyword evidence="8" id="KW-1185">Reference proteome</keyword>
<dbReference type="PRINTS" id="PR00153">
    <property type="entry name" value="CSAPPISMRASE"/>
</dbReference>
<keyword evidence="3" id="KW-0697">Rotamase</keyword>
<evidence type="ECO:0000313" key="8">
    <source>
        <dbReference type="Proteomes" id="UP001516023"/>
    </source>
</evidence>
<evidence type="ECO:0000313" key="7">
    <source>
        <dbReference type="EMBL" id="KAL3781028.1"/>
    </source>
</evidence>
<comment type="catalytic activity">
    <reaction evidence="1">
        <text>[protein]-peptidylproline (omega=180) = [protein]-peptidylproline (omega=0)</text>
        <dbReference type="Rhea" id="RHEA:16237"/>
        <dbReference type="Rhea" id="RHEA-COMP:10747"/>
        <dbReference type="Rhea" id="RHEA-COMP:10748"/>
        <dbReference type="ChEBI" id="CHEBI:83833"/>
        <dbReference type="ChEBI" id="CHEBI:83834"/>
        <dbReference type="EC" id="5.2.1.8"/>
    </reaction>
</comment>
<dbReference type="InterPro" id="IPR002130">
    <property type="entry name" value="Cyclophilin-type_PPIase_dom"/>
</dbReference>
<organism evidence="7 8">
    <name type="scientific">Cyclotella cryptica</name>
    <dbReference type="NCBI Taxonomy" id="29204"/>
    <lineage>
        <taxon>Eukaryota</taxon>
        <taxon>Sar</taxon>
        <taxon>Stramenopiles</taxon>
        <taxon>Ochrophyta</taxon>
        <taxon>Bacillariophyta</taxon>
        <taxon>Coscinodiscophyceae</taxon>
        <taxon>Thalassiosirophycidae</taxon>
        <taxon>Stephanodiscales</taxon>
        <taxon>Stephanodiscaceae</taxon>
        <taxon>Cyclotella</taxon>
    </lineage>
</organism>
<reference evidence="7 8" key="1">
    <citation type="journal article" date="2020" name="G3 (Bethesda)">
        <title>Improved Reference Genome for Cyclotella cryptica CCMP332, a Model for Cell Wall Morphogenesis, Salinity Adaptation, and Lipid Production in Diatoms (Bacillariophyta).</title>
        <authorList>
            <person name="Roberts W.R."/>
            <person name="Downey K.M."/>
            <person name="Ruck E.C."/>
            <person name="Traller J.C."/>
            <person name="Alverson A.J."/>
        </authorList>
    </citation>
    <scope>NUCLEOTIDE SEQUENCE [LARGE SCALE GENOMIC DNA]</scope>
    <source>
        <strain evidence="7 8">CCMP332</strain>
    </source>
</reference>
<comment type="caution">
    <text evidence="7">The sequence shown here is derived from an EMBL/GenBank/DDBJ whole genome shotgun (WGS) entry which is preliminary data.</text>
</comment>